<organism evidence="2 3">
    <name type="scientific">Paroceanicella profunda</name>
    <dbReference type="NCBI Taxonomy" id="2579971"/>
    <lineage>
        <taxon>Bacteria</taxon>
        <taxon>Pseudomonadati</taxon>
        <taxon>Pseudomonadota</taxon>
        <taxon>Alphaproteobacteria</taxon>
        <taxon>Rhodobacterales</taxon>
        <taxon>Paracoccaceae</taxon>
        <taxon>Paroceanicella</taxon>
    </lineage>
</organism>
<dbReference type="InterPro" id="IPR000073">
    <property type="entry name" value="AB_hydrolase_1"/>
</dbReference>
<protein>
    <submittedName>
        <fullName evidence="2">Alpha/beta fold hydrolase</fullName>
    </submittedName>
</protein>
<geneLocation type="plasmid" evidence="3">
    <name>pd4m1a</name>
</geneLocation>
<dbReference type="InterPro" id="IPR050471">
    <property type="entry name" value="AB_hydrolase"/>
</dbReference>
<dbReference type="InterPro" id="IPR029058">
    <property type="entry name" value="AB_hydrolase_fold"/>
</dbReference>
<feature type="domain" description="AB hydrolase-1" evidence="1">
    <location>
        <begin position="26"/>
        <end position="250"/>
    </location>
</feature>
<dbReference type="GO" id="GO:0016787">
    <property type="term" value="F:hydrolase activity"/>
    <property type="evidence" value="ECO:0007669"/>
    <property type="project" value="UniProtKB-KW"/>
</dbReference>
<keyword evidence="2" id="KW-0378">Hydrolase</keyword>
<keyword evidence="3" id="KW-1185">Reference proteome</keyword>
<name>A0A5B8FZ68_9RHOB</name>
<dbReference type="Gene3D" id="3.40.50.1820">
    <property type="entry name" value="alpha/beta hydrolase"/>
    <property type="match status" value="1"/>
</dbReference>
<dbReference type="EMBL" id="CP040819">
    <property type="protein sequence ID" value="QDL94206.1"/>
    <property type="molecule type" value="Genomic_DNA"/>
</dbReference>
<evidence type="ECO:0000313" key="3">
    <source>
        <dbReference type="Proteomes" id="UP000305888"/>
    </source>
</evidence>
<dbReference type="OrthoDB" id="9796770at2"/>
<dbReference type="KEGG" id="ppru:FDP22_20345"/>
<evidence type="ECO:0000313" key="2">
    <source>
        <dbReference type="EMBL" id="QDL94206.1"/>
    </source>
</evidence>
<dbReference type="PANTHER" id="PTHR43433">
    <property type="entry name" value="HYDROLASE, ALPHA/BETA FOLD FAMILY PROTEIN"/>
    <property type="match status" value="1"/>
</dbReference>
<dbReference type="Proteomes" id="UP000305888">
    <property type="component" value="Plasmid pD4M1A"/>
</dbReference>
<sequence>MTGKPPMPELTQNGIQQHYERQGGGPPLLLLAGMASDTASWAPLLPHLTGFELLMPDNRCAGRTRPLPCPISRRALLEDVLGLLDALGLERVHVAGHSLGGMLALDLAAAAPERVLSLTALSCARWVRPRALALFEALARLEPSSEPWFALLFQFLFSEGFHAKPGAVAAAAARAVGYAQLQPPEAFVAQAAVLPEFATPAPLTPLTCPALAMTGAEDIIAPPQVLDGFAALGFHTEAVEGAAHALHWEAPGAVARAIRACVARAG</sequence>
<evidence type="ECO:0000259" key="1">
    <source>
        <dbReference type="Pfam" id="PF00561"/>
    </source>
</evidence>
<dbReference type="Pfam" id="PF00561">
    <property type="entry name" value="Abhydrolase_1"/>
    <property type="match status" value="1"/>
</dbReference>
<gene>
    <name evidence="2" type="ORF">FDP22_20345</name>
</gene>
<dbReference type="AlphaFoldDB" id="A0A5B8FZ68"/>
<reference evidence="2 3" key="1">
    <citation type="submission" date="2019-06" db="EMBL/GenBank/DDBJ databases">
        <title>Genome sequence of Rhodobacteraceae bacterium D4M1.</title>
        <authorList>
            <person name="Cao J."/>
        </authorList>
    </citation>
    <scope>NUCLEOTIDE SEQUENCE [LARGE SCALE GENOMIC DNA]</scope>
    <source>
        <strain evidence="2 3">D4M1</strain>
        <plasmid evidence="3">pd4m1a</plasmid>
    </source>
</reference>
<dbReference type="PRINTS" id="PR00111">
    <property type="entry name" value="ABHYDROLASE"/>
</dbReference>
<keyword evidence="2" id="KW-0614">Plasmid</keyword>
<accession>A0A5B8FZ68</accession>
<dbReference type="PANTHER" id="PTHR43433:SF5">
    <property type="entry name" value="AB HYDROLASE-1 DOMAIN-CONTAINING PROTEIN"/>
    <property type="match status" value="1"/>
</dbReference>
<proteinExistence type="predicted"/>
<dbReference type="SUPFAM" id="SSF53474">
    <property type="entry name" value="alpha/beta-Hydrolases"/>
    <property type="match status" value="1"/>
</dbReference>